<name>A0A7H0LQC1_9SPHN</name>
<proteinExistence type="predicted"/>
<organism evidence="2 3">
    <name type="scientific">Sphingomonas alpina</name>
    <dbReference type="NCBI Taxonomy" id="653931"/>
    <lineage>
        <taxon>Bacteria</taxon>
        <taxon>Pseudomonadati</taxon>
        <taxon>Pseudomonadota</taxon>
        <taxon>Alphaproteobacteria</taxon>
        <taxon>Sphingomonadales</taxon>
        <taxon>Sphingomonadaceae</taxon>
        <taxon>Sphingomonas</taxon>
    </lineage>
</organism>
<feature type="compositionally biased region" description="Basic and acidic residues" evidence="1">
    <location>
        <begin position="64"/>
        <end position="75"/>
    </location>
</feature>
<dbReference type="AlphaFoldDB" id="A0A7H0LQC1"/>
<dbReference type="Pfam" id="PF11843">
    <property type="entry name" value="DUF3363"/>
    <property type="match status" value="1"/>
</dbReference>
<sequence>MAHRREGSCRQAPGKPAITDLVPLRIEKSREFTLVPWRPVLERQIGKPVSGILRDDGVSLSIGRGREGRACRDPHPTSPAGSLAAQIPTLRSADTACFVK</sequence>
<dbReference type="InterPro" id="IPR021795">
    <property type="entry name" value="DUF3363"/>
</dbReference>
<accession>A0A7H0LQC1</accession>
<dbReference type="EMBL" id="CP061038">
    <property type="protein sequence ID" value="QNQ11874.1"/>
    <property type="molecule type" value="Genomic_DNA"/>
</dbReference>
<evidence type="ECO:0000256" key="1">
    <source>
        <dbReference type="SAM" id="MobiDB-lite"/>
    </source>
</evidence>
<evidence type="ECO:0000313" key="3">
    <source>
        <dbReference type="Proteomes" id="UP000516148"/>
    </source>
</evidence>
<feature type="region of interest" description="Disordered" evidence="1">
    <location>
        <begin position="64"/>
        <end position="83"/>
    </location>
</feature>
<dbReference type="KEGG" id="spap:H3Z74_04985"/>
<gene>
    <name evidence="2" type="ORF">H3Z74_04985</name>
</gene>
<dbReference type="Proteomes" id="UP000516148">
    <property type="component" value="Chromosome"/>
</dbReference>
<keyword evidence="3" id="KW-1185">Reference proteome</keyword>
<reference evidence="2 3" key="1">
    <citation type="submission" date="2020-09" db="EMBL/GenBank/DDBJ databases">
        <title>Sphingomonas sp., a new species isolated from pork steak.</title>
        <authorList>
            <person name="Heidler von Heilborn D."/>
        </authorList>
    </citation>
    <scope>NUCLEOTIDE SEQUENCE [LARGE SCALE GENOMIC DNA]</scope>
    <source>
        <strain evidence="3">S8-3T</strain>
    </source>
</reference>
<evidence type="ECO:0000313" key="2">
    <source>
        <dbReference type="EMBL" id="QNQ11874.1"/>
    </source>
</evidence>
<protein>
    <submittedName>
        <fullName evidence="2">DUF3363 domain-containing protein</fullName>
    </submittedName>
</protein>